<gene>
    <name evidence="6" type="ORF">BIV24_02225</name>
</gene>
<name>A0A1S2Q4L0_9ACTN</name>
<evidence type="ECO:0000313" key="7">
    <source>
        <dbReference type="Proteomes" id="UP000179935"/>
    </source>
</evidence>
<evidence type="ECO:0000256" key="1">
    <source>
        <dbReference type="ARBA" id="ARBA00004141"/>
    </source>
</evidence>
<evidence type="ECO:0000256" key="5">
    <source>
        <dbReference type="SAM" id="Phobius"/>
    </source>
</evidence>
<keyword evidence="7" id="KW-1185">Reference proteome</keyword>
<feature type="transmembrane region" description="Helical" evidence="5">
    <location>
        <begin position="12"/>
        <end position="41"/>
    </location>
</feature>
<proteinExistence type="predicted"/>
<evidence type="ECO:0000256" key="4">
    <source>
        <dbReference type="ARBA" id="ARBA00023136"/>
    </source>
</evidence>
<organism evidence="6 7">
    <name type="scientific">Streptomyces colonosanans</name>
    <dbReference type="NCBI Taxonomy" id="1428652"/>
    <lineage>
        <taxon>Bacteria</taxon>
        <taxon>Bacillati</taxon>
        <taxon>Actinomycetota</taxon>
        <taxon>Actinomycetes</taxon>
        <taxon>Kitasatosporales</taxon>
        <taxon>Streptomycetaceae</taxon>
        <taxon>Streptomyces</taxon>
    </lineage>
</organism>
<feature type="transmembrane region" description="Helical" evidence="5">
    <location>
        <begin position="47"/>
        <end position="71"/>
    </location>
</feature>
<dbReference type="EMBL" id="MLYP01000006">
    <property type="protein sequence ID" value="OIK00581.1"/>
    <property type="molecule type" value="Genomic_DNA"/>
</dbReference>
<evidence type="ECO:0000256" key="3">
    <source>
        <dbReference type="ARBA" id="ARBA00022989"/>
    </source>
</evidence>
<dbReference type="STRING" id="1428652.BIV24_02225"/>
<comment type="caution">
    <text evidence="6">The sequence shown here is derived from an EMBL/GenBank/DDBJ whole genome shotgun (WGS) entry which is preliminary data.</text>
</comment>
<dbReference type="Proteomes" id="UP000179935">
    <property type="component" value="Unassembled WGS sequence"/>
</dbReference>
<sequence length="82" mass="8574">MLPHLRGALLNASFLTLALVLGEFTVAQLLGFTPFVVWIYSVGGSQAQLSVAVSVLSLLVTWALLLSLAVFGGRSRTSAAKG</sequence>
<reference evidence="6 7" key="1">
    <citation type="submission" date="2016-10" db="EMBL/GenBank/DDBJ databases">
        <title>Genome sequence of Streptomyces sp. MUSC 93.</title>
        <authorList>
            <person name="Lee L.-H."/>
            <person name="Ser H.-L."/>
            <person name="Law J.W.-F."/>
        </authorList>
    </citation>
    <scope>NUCLEOTIDE SEQUENCE [LARGE SCALE GENOMIC DNA]</scope>
    <source>
        <strain evidence="6 7">MUSC 93</strain>
    </source>
</reference>
<keyword evidence="3 5" id="KW-1133">Transmembrane helix</keyword>
<keyword evidence="2 5" id="KW-0812">Transmembrane</keyword>
<dbReference type="SUPFAM" id="SSF161098">
    <property type="entry name" value="MetI-like"/>
    <property type="match status" value="1"/>
</dbReference>
<dbReference type="InterPro" id="IPR035906">
    <property type="entry name" value="MetI-like_sf"/>
</dbReference>
<dbReference type="AlphaFoldDB" id="A0A1S2Q4L0"/>
<dbReference type="Gene3D" id="1.10.3720.10">
    <property type="entry name" value="MetI-like"/>
    <property type="match status" value="1"/>
</dbReference>
<evidence type="ECO:0000256" key="2">
    <source>
        <dbReference type="ARBA" id="ARBA00022692"/>
    </source>
</evidence>
<keyword evidence="4 5" id="KW-0472">Membrane</keyword>
<comment type="subcellular location">
    <subcellularLocation>
        <location evidence="1">Membrane</location>
        <topology evidence="1">Multi-pass membrane protein</topology>
    </subcellularLocation>
</comment>
<accession>A0A1S2Q4L0</accession>
<protein>
    <submittedName>
        <fullName evidence="6">Uncharacterized protein</fullName>
    </submittedName>
</protein>
<dbReference type="GO" id="GO:0016020">
    <property type="term" value="C:membrane"/>
    <property type="evidence" value="ECO:0007669"/>
    <property type="project" value="UniProtKB-SubCell"/>
</dbReference>
<evidence type="ECO:0000313" key="6">
    <source>
        <dbReference type="EMBL" id="OIK00581.1"/>
    </source>
</evidence>